<proteinExistence type="inferred from homology"/>
<evidence type="ECO:0000256" key="4">
    <source>
        <dbReference type="HAMAP-Rule" id="MF_01201"/>
    </source>
</evidence>
<dbReference type="CDD" id="cd00430">
    <property type="entry name" value="PLPDE_III_AR"/>
    <property type="match status" value="1"/>
</dbReference>
<dbReference type="Proteomes" id="UP001595885">
    <property type="component" value="Unassembled WGS sequence"/>
</dbReference>
<dbReference type="SUPFAM" id="SSF50621">
    <property type="entry name" value="Alanine racemase C-terminal domain-like"/>
    <property type="match status" value="1"/>
</dbReference>
<dbReference type="NCBIfam" id="TIGR00492">
    <property type="entry name" value="alr"/>
    <property type="match status" value="1"/>
</dbReference>
<dbReference type="GO" id="GO:0008784">
    <property type="term" value="F:alanine racemase activity"/>
    <property type="evidence" value="ECO:0007669"/>
    <property type="project" value="UniProtKB-EC"/>
</dbReference>
<dbReference type="InterPro" id="IPR001608">
    <property type="entry name" value="Ala_racemase_N"/>
</dbReference>
<comment type="similarity">
    <text evidence="4">Belongs to the alanine racemase family.</text>
</comment>
<dbReference type="EMBL" id="JBHSGW010000025">
    <property type="protein sequence ID" value="MFC4740406.1"/>
    <property type="molecule type" value="Genomic_DNA"/>
</dbReference>
<comment type="cofactor">
    <cofactor evidence="1 4">
        <name>pyridoxal 5'-phosphate</name>
        <dbReference type="ChEBI" id="CHEBI:597326"/>
    </cofactor>
</comment>
<keyword evidence="3 4" id="KW-0413">Isomerase</keyword>
<comment type="pathway">
    <text evidence="4">Amino-acid biosynthesis; D-alanine biosynthesis; D-alanine from L-alanine: step 1/1.</text>
</comment>
<evidence type="ECO:0000313" key="7">
    <source>
        <dbReference type="Proteomes" id="UP001595885"/>
    </source>
</evidence>
<evidence type="ECO:0000256" key="2">
    <source>
        <dbReference type="ARBA" id="ARBA00022898"/>
    </source>
</evidence>
<evidence type="ECO:0000313" key="6">
    <source>
        <dbReference type="EMBL" id="MFC4740406.1"/>
    </source>
</evidence>
<comment type="function">
    <text evidence="4">Catalyzes the interconversion of L-alanine and D-alanine. May also act on other amino acids.</text>
</comment>
<dbReference type="Pfam" id="PF00842">
    <property type="entry name" value="Ala_racemase_C"/>
    <property type="match status" value="1"/>
</dbReference>
<evidence type="ECO:0000259" key="5">
    <source>
        <dbReference type="SMART" id="SM01005"/>
    </source>
</evidence>
<dbReference type="Gene3D" id="3.20.20.10">
    <property type="entry name" value="Alanine racemase"/>
    <property type="match status" value="1"/>
</dbReference>
<feature type="active site" description="Proton acceptor; specific for D-alanine" evidence="4">
    <location>
        <position position="36"/>
    </location>
</feature>
<dbReference type="InterPro" id="IPR029066">
    <property type="entry name" value="PLP-binding_barrel"/>
</dbReference>
<dbReference type="PANTHER" id="PTHR30511:SF0">
    <property type="entry name" value="ALANINE RACEMASE, CATABOLIC-RELATED"/>
    <property type="match status" value="1"/>
</dbReference>
<evidence type="ECO:0000256" key="1">
    <source>
        <dbReference type="ARBA" id="ARBA00001933"/>
    </source>
</evidence>
<dbReference type="RefSeq" id="WP_379741710.1">
    <property type="nucleotide sequence ID" value="NZ_JBHSGW010000025.1"/>
</dbReference>
<dbReference type="SUPFAM" id="SSF51419">
    <property type="entry name" value="PLP-binding barrel"/>
    <property type="match status" value="1"/>
</dbReference>
<protein>
    <recommendedName>
        <fullName evidence="4">Alanine racemase</fullName>
        <ecNumber evidence="4">5.1.1.1</ecNumber>
    </recommendedName>
</protein>
<dbReference type="HAMAP" id="MF_01201">
    <property type="entry name" value="Ala_racemase"/>
    <property type="match status" value="1"/>
</dbReference>
<gene>
    <name evidence="6" type="primary">alr</name>
    <name evidence="6" type="ORF">ACFO3U_10415</name>
</gene>
<comment type="catalytic activity">
    <reaction evidence="4">
        <text>L-alanine = D-alanine</text>
        <dbReference type="Rhea" id="RHEA:20249"/>
        <dbReference type="ChEBI" id="CHEBI:57416"/>
        <dbReference type="ChEBI" id="CHEBI:57972"/>
        <dbReference type="EC" id="5.1.1.1"/>
    </reaction>
</comment>
<dbReference type="InterPro" id="IPR020622">
    <property type="entry name" value="Ala_racemase_pyridoxalP-BS"/>
</dbReference>
<dbReference type="EC" id="5.1.1.1" evidence="4"/>
<dbReference type="Pfam" id="PF01168">
    <property type="entry name" value="Ala_racemase_N"/>
    <property type="match status" value="1"/>
</dbReference>
<feature type="active site" description="Proton acceptor; specific for L-alanine" evidence="4">
    <location>
        <position position="275"/>
    </location>
</feature>
<evidence type="ECO:0000256" key="3">
    <source>
        <dbReference type="ARBA" id="ARBA00023235"/>
    </source>
</evidence>
<dbReference type="InterPro" id="IPR000821">
    <property type="entry name" value="Ala_racemase"/>
</dbReference>
<keyword evidence="2 4" id="KW-0663">Pyridoxal phosphate</keyword>
<dbReference type="SMART" id="SM01005">
    <property type="entry name" value="Ala_racemase_C"/>
    <property type="match status" value="1"/>
</dbReference>
<feature type="binding site" evidence="4">
    <location>
        <position position="323"/>
    </location>
    <ligand>
        <name>substrate</name>
    </ligand>
</feature>
<reference evidence="7" key="1">
    <citation type="journal article" date="2019" name="Int. J. Syst. Evol. Microbiol.">
        <title>The Global Catalogue of Microorganisms (GCM) 10K type strain sequencing project: providing services to taxonomists for standard genome sequencing and annotation.</title>
        <authorList>
            <consortium name="The Broad Institute Genomics Platform"/>
            <consortium name="The Broad Institute Genome Sequencing Center for Infectious Disease"/>
            <person name="Wu L."/>
            <person name="Ma J."/>
        </authorList>
    </citation>
    <scope>NUCLEOTIDE SEQUENCE [LARGE SCALE GENOMIC DNA]</scope>
    <source>
        <strain evidence="7">CCUG 50349</strain>
    </source>
</reference>
<dbReference type="PROSITE" id="PS00395">
    <property type="entry name" value="ALANINE_RACEMASE"/>
    <property type="match status" value="1"/>
</dbReference>
<accession>A0ABV9P5E1</accession>
<dbReference type="PANTHER" id="PTHR30511">
    <property type="entry name" value="ALANINE RACEMASE"/>
    <property type="match status" value="1"/>
</dbReference>
<name>A0ABV9P5E1_9FLAO</name>
<dbReference type="InterPro" id="IPR011079">
    <property type="entry name" value="Ala_racemase_C"/>
</dbReference>
<feature type="modified residue" description="N6-(pyridoxal phosphate)lysine" evidence="4">
    <location>
        <position position="36"/>
    </location>
</feature>
<sequence>MHRNSIIEINQKAYQNNLAFLKKMLGKKVIFSSVVKGNAYGHGIKEFVTMAYQNGVNHFSVFDVEEAKIVFETLGNNATIMIMGFVADDDLHWVIENEIQFFVFERYRLASATKTAKKLKRKAKIHIEIETGMNRTGFAKRELANLSKYLIKESKHLDFVGICTHYAGAESISNYMRVESQIKKFNEAIEIFKFYRIEPKIKHTACSAASMMFPETQMDLVRIGILQYGLWPSPEVLVTYLNTKKKKIDPLQRVISWKSEIMNVKRVKSGEFIGYGTSYMAKENMKIATIPLGYSHGYSRSLSNQGRVLIDGKRCAVIGTINMNMLTIDVSEIDHIKKGDEVVIIGNQGDLSITVASFGEINNVLNYEFLSRISKTIPRKIIE</sequence>
<dbReference type="InterPro" id="IPR009006">
    <property type="entry name" value="Ala_racemase/Decarboxylase_C"/>
</dbReference>
<keyword evidence="7" id="KW-1185">Reference proteome</keyword>
<feature type="domain" description="Alanine racemase C-terminal" evidence="5">
    <location>
        <begin position="254"/>
        <end position="382"/>
    </location>
</feature>
<feature type="binding site" evidence="4">
    <location>
        <position position="135"/>
    </location>
    <ligand>
        <name>substrate</name>
    </ligand>
</feature>
<organism evidence="6 7">
    <name type="scientific">Flavobacterium ponti</name>
    <dbReference type="NCBI Taxonomy" id="665133"/>
    <lineage>
        <taxon>Bacteria</taxon>
        <taxon>Pseudomonadati</taxon>
        <taxon>Bacteroidota</taxon>
        <taxon>Flavobacteriia</taxon>
        <taxon>Flavobacteriales</taxon>
        <taxon>Flavobacteriaceae</taxon>
        <taxon>Flavobacterium</taxon>
    </lineage>
</organism>
<dbReference type="PRINTS" id="PR00992">
    <property type="entry name" value="ALARACEMASE"/>
</dbReference>
<comment type="caution">
    <text evidence="6">The sequence shown here is derived from an EMBL/GenBank/DDBJ whole genome shotgun (WGS) entry which is preliminary data.</text>
</comment>
<dbReference type="Gene3D" id="2.40.37.10">
    <property type="entry name" value="Lyase, Ornithine Decarboxylase, Chain A, domain 1"/>
    <property type="match status" value="1"/>
</dbReference>